<comment type="function">
    <text evidence="2">NDH-1 shuttles electrons from NADH, via FMN and iron-sulfur (Fe-S) centers, to quinones in the respiratory chain. Couples the redox reaction to proton translocation (for every two electrons transferred, four hydrogen ions are translocated across the cytoplasmic membrane), and thus conserves the redox energy in a proton gradient.</text>
</comment>
<accession>A0ABW2L383</accession>
<comment type="subcellular location">
    <subcellularLocation>
        <location evidence="2">Cell membrane</location>
        <topology evidence="2">Multi-pass membrane protein</topology>
    </subcellularLocation>
</comment>
<feature type="transmembrane region" description="Helical" evidence="2">
    <location>
        <begin position="6"/>
        <end position="23"/>
    </location>
</feature>
<evidence type="ECO:0000256" key="1">
    <source>
        <dbReference type="ARBA" id="ARBA00005698"/>
    </source>
</evidence>
<dbReference type="Gene3D" id="1.20.120.1200">
    <property type="entry name" value="NADH-ubiquinone/plastoquinone oxidoreductase chain 6, subunit NuoJ"/>
    <property type="match status" value="1"/>
</dbReference>
<reference evidence="4" key="1">
    <citation type="journal article" date="2019" name="Int. J. Syst. Evol. Microbiol.">
        <title>The Global Catalogue of Microorganisms (GCM) 10K type strain sequencing project: providing services to taxonomists for standard genome sequencing and annotation.</title>
        <authorList>
            <consortium name="The Broad Institute Genomics Platform"/>
            <consortium name="The Broad Institute Genome Sequencing Center for Infectious Disease"/>
            <person name="Wu L."/>
            <person name="Ma J."/>
        </authorList>
    </citation>
    <scope>NUCLEOTIDE SEQUENCE [LARGE SCALE GENOMIC DNA]</scope>
    <source>
        <strain evidence="4">CGMCC 4.1467</strain>
    </source>
</reference>
<gene>
    <name evidence="3" type="ORF">ACFQY0_03220</name>
</gene>
<keyword evidence="2" id="KW-0874">Quinone</keyword>
<dbReference type="Pfam" id="PF00499">
    <property type="entry name" value="Oxidored_q3"/>
    <property type="match status" value="1"/>
</dbReference>
<dbReference type="PANTHER" id="PTHR33269:SF17">
    <property type="entry name" value="NADH-UBIQUINONE OXIDOREDUCTASE CHAIN 6"/>
    <property type="match status" value="1"/>
</dbReference>
<feature type="transmembrane region" description="Helical" evidence="2">
    <location>
        <begin position="57"/>
        <end position="75"/>
    </location>
</feature>
<evidence type="ECO:0000256" key="2">
    <source>
        <dbReference type="RuleBase" id="RU004429"/>
    </source>
</evidence>
<dbReference type="RefSeq" id="WP_379709024.1">
    <property type="nucleotide sequence ID" value="NZ_JBHTBS010000001.1"/>
</dbReference>
<name>A0ABW2L383_9BACT</name>
<comment type="similarity">
    <text evidence="1 2">Belongs to the complex I subunit 6 family.</text>
</comment>
<keyword evidence="2" id="KW-0472">Membrane</keyword>
<comment type="caution">
    <text evidence="3">The sequence shown here is derived from an EMBL/GenBank/DDBJ whole genome shotgun (WGS) entry which is preliminary data.</text>
</comment>
<keyword evidence="2" id="KW-0812">Transmembrane</keyword>
<keyword evidence="4" id="KW-1185">Reference proteome</keyword>
<feature type="transmembrane region" description="Helical" evidence="2">
    <location>
        <begin position="87"/>
        <end position="110"/>
    </location>
</feature>
<organism evidence="3 4">
    <name type="scientific">Haloferula chungangensis</name>
    <dbReference type="NCBI Taxonomy" id="1048331"/>
    <lineage>
        <taxon>Bacteria</taxon>
        <taxon>Pseudomonadati</taxon>
        <taxon>Verrucomicrobiota</taxon>
        <taxon>Verrucomicrobiia</taxon>
        <taxon>Verrucomicrobiales</taxon>
        <taxon>Verrucomicrobiaceae</taxon>
        <taxon>Haloferula</taxon>
    </lineage>
</organism>
<dbReference type="PANTHER" id="PTHR33269">
    <property type="entry name" value="NADH-UBIQUINONE OXIDOREDUCTASE CHAIN 6"/>
    <property type="match status" value="1"/>
</dbReference>
<dbReference type="InterPro" id="IPR042106">
    <property type="entry name" value="Nuo/plastoQ_OxRdtase_6_NuoJ"/>
</dbReference>
<dbReference type="Proteomes" id="UP001596472">
    <property type="component" value="Unassembled WGS sequence"/>
</dbReference>
<sequence length="189" mass="20088">MSLPLFWFFAMVMLVGGLSVISLRNPVAAALSMVASFVGLAGLFIGLNAYFVGIMQILVYAGAIMVLFIFIIMLLDLKTEEKQTPKVVPIVGGLGIVLAFTIQLLGILGATPHKASTPLDLKAAAAHYAETHPHAGDRIPKSLEKGQLPDVNLVGDVIFTQYNLPLQIVGVLLLVATIGVVVLSKRQAV</sequence>
<feature type="transmembrane region" description="Helical" evidence="2">
    <location>
        <begin position="164"/>
        <end position="183"/>
    </location>
</feature>
<keyword evidence="2" id="KW-1133">Transmembrane helix</keyword>
<feature type="transmembrane region" description="Helical" evidence="2">
    <location>
        <begin position="30"/>
        <end position="51"/>
    </location>
</feature>
<keyword evidence="2" id="KW-1003">Cell membrane</keyword>
<dbReference type="EC" id="7.1.1.-" evidence="2"/>
<evidence type="ECO:0000313" key="3">
    <source>
        <dbReference type="EMBL" id="MFC7336174.1"/>
    </source>
</evidence>
<protein>
    <recommendedName>
        <fullName evidence="2">NADH-quinone oxidoreductase subunit J</fullName>
        <ecNumber evidence="2">7.1.1.-</ecNumber>
    </recommendedName>
</protein>
<comment type="catalytic activity">
    <reaction evidence="2">
        <text>a quinone + NADH + 5 H(+)(in) = a quinol + NAD(+) + 4 H(+)(out)</text>
        <dbReference type="Rhea" id="RHEA:57888"/>
        <dbReference type="ChEBI" id="CHEBI:15378"/>
        <dbReference type="ChEBI" id="CHEBI:24646"/>
        <dbReference type="ChEBI" id="CHEBI:57540"/>
        <dbReference type="ChEBI" id="CHEBI:57945"/>
        <dbReference type="ChEBI" id="CHEBI:132124"/>
    </reaction>
</comment>
<keyword evidence="2" id="KW-0520">NAD</keyword>
<dbReference type="InterPro" id="IPR001457">
    <property type="entry name" value="NADH_UbQ/plastoQ_OxRdtase_su6"/>
</dbReference>
<dbReference type="EMBL" id="JBHTBS010000001">
    <property type="protein sequence ID" value="MFC7336174.1"/>
    <property type="molecule type" value="Genomic_DNA"/>
</dbReference>
<evidence type="ECO:0000313" key="4">
    <source>
        <dbReference type="Proteomes" id="UP001596472"/>
    </source>
</evidence>
<proteinExistence type="inferred from homology"/>